<comment type="caution">
    <text evidence="1">The sequence shown here is derived from an EMBL/GenBank/DDBJ whole genome shotgun (WGS) entry which is preliminary data.</text>
</comment>
<proteinExistence type="predicted"/>
<accession>A0ACC1A9C7</accession>
<protein>
    <submittedName>
        <fullName evidence="1">Uncharacterized protein</fullName>
    </submittedName>
</protein>
<name>A0ACC1A9C7_9ROSI</name>
<organism evidence="1 2">
    <name type="scientific">Pistacia atlantica</name>
    <dbReference type="NCBI Taxonomy" id="434234"/>
    <lineage>
        <taxon>Eukaryota</taxon>
        <taxon>Viridiplantae</taxon>
        <taxon>Streptophyta</taxon>
        <taxon>Embryophyta</taxon>
        <taxon>Tracheophyta</taxon>
        <taxon>Spermatophyta</taxon>
        <taxon>Magnoliopsida</taxon>
        <taxon>eudicotyledons</taxon>
        <taxon>Gunneridae</taxon>
        <taxon>Pentapetalae</taxon>
        <taxon>rosids</taxon>
        <taxon>malvids</taxon>
        <taxon>Sapindales</taxon>
        <taxon>Anacardiaceae</taxon>
        <taxon>Pistacia</taxon>
    </lineage>
</organism>
<evidence type="ECO:0000313" key="2">
    <source>
        <dbReference type="Proteomes" id="UP001164250"/>
    </source>
</evidence>
<keyword evidence="2" id="KW-1185">Reference proteome</keyword>
<reference evidence="2" key="1">
    <citation type="journal article" date="2023" name="G3 (Bethesda)">
        <title>Genome assembly and association tests identify interacting loci associated with vigor, precocity, and sex in interspecific pistachio rootstocks.</title>
        <authorList>
            <person name="Palmer W."/>
            <person name="Jacygrad E."/>
            <person name="Sagayaradj S."/>
            <person name="Cavanaugh K."/>
            <person name="Han R."/>
            <person name="Bertier L."/>
            <person name="Beede B."/>
            <person name="Kafkas S."/>
            <person name="Golino D."/>
            <person name="Preece J."/>
            <person name="Michelmore R."/>
        </authorList>
    </citation>
    <scope>NUCLEOTIDE SEQUENCE [LARGE SCALE GENOMIC DNA]</scope>
</reference>
<evidence type="ECO:0000313" key="1">
    <source>
        <dbReference type="EMBL" id="KAJ0082844.1"/>
    </source>
</evidence>
<gene>
    <name evidence="1" type="ORF">Patl1_10583</name>
</gene>
<sequence>MCSNTSSSGAGVSGSVGDDGNVSFVPDHNYFSPPSPPMSMLYGNGGKNAVLGGGSKGLNLGGSAMAALPEQTLLSTMWSSSDSSFCEEAPKISSGYPFLTNFPNRSDQMHHHSSSMLQNKHSQYPSPTKNLFPNSGSLSSPDSQSAGFFLRLEPPSNQRLHHNYISLLPEEDKACKIPMMTSAKRLRTFSMEDTSGPFRYPVSSPFSHMHTLDQSPSYANHSAFGLKRNDSVSRDHPKPGGPLELNTKKSITDYGTLNGNFLLFGCPATTPPLTQTPQQEFSRSQESMEGSHRMSGQSGSAQKKPYYSFLIPEDKMGETETTLSLNHERGGARGEAIDLNLRLYIGGSPNA</sequence>
<dbReference type="EMBL" id="CM047908">
    <property type="protein sequence ID" value="KAJ0082844.1"/>
    <property type="molecule type" value="Genomic_DNA"/>
</dbReference>
<dbReference type="Proteomes" id="UP001164250">
    <property type="component" value="Chromosome 12"/>
</dbReference>